<protein>
    <submittedName>
        <fullName evidence="1">Uncharacterized protein</fullName>
    </submittedName>
</protein>
<dbReference type="AlphaFoldDB" id="I3T457"/>
<proteinExistence type="evidence at transcript level"/>
<name>I3T457_MEDTR</name>
<sequence>MARIVPHPRFTVEEDPFGENYRFWIFFGVVRINRKKTR</sequence>
<reference evidence="1" key="1">
    <citation type="submission" date="2012-05" db="EMBL/GenBank/DDBJ databases">
        <authorList>
            <person name="Krishnakumar V."/>
            <person name="Cheung F."/>
            <person name="Xiao Y."/>
            <person name="Chan A."/>
            <person name="Moskal W.A."/>
            <person name="Town C.D."/>
        </authorList>
    </citation>
    <scope>NUCLEOTIDE SEQUENCE</scope>
</reference>
<dbReference type="EMBL" id="BT147505">
    <property type="protein sequence ID" value="AFK47299.1"/>
    <property type="molecule type" value="mRNA"/>
</dbReference>
<evidence type="ECO:0000313" key="1">
    <source>
        <dbReference type="EMBL" id="AFK47299.1"/>
    </source>
</evidence>
<accession>I3T457</accession>
<organism evidence="1">
    <name type="scientific">Medicago truncatula</name>
    <name type="common">Barrel medic</name>
    <name type="synonym">Medicago tribuloides</name>
    <dbReference type="NCBI Taxonomy" id="3880"/>
    <lineage>
        <taxon>Eukaryota</taxon>
        <taxon>Viridiplantae</taxon>
        <taxon>Streptophyta</taxon>
        <taxon>Embryophyta</taxon>
        <taxon>Tracheophyta</taxon>
        <taxon>Spermatophyta</taxon>
        <taxon>Magnoliopsida</taxon>
        <taxon>eudicotyledons</taxon>
        <taxon>Gunneridae</taxon>
        <taxon>Pentapetalae</taxon>
        <taxon>rosids</taxon>
        <taxon>fabids</taxon>
        <taxon>Fabales</taxon>
        <taxon>Fabaceae</taxon>
        <taxon>Papilionoideae</taxon>
        <taxon>50 kb inversion clade</taxon>
        <taxon>NPAAA clade</taxon>
        <taxon>Hologalegina</taxon>
        <taxon>IRL clade</taxon>
        <taxon>Trifolieae</taxon>
        <taxon>Medicago</taxon>
    </lineage>
</organism>